<dbReference type="OrthoDB" id="6436512at2759"/>
<feature type="signal peptide" evidence="2">
    <location>
        <begin position="1"/>
        <end position="16"/>
    </location>
</feature>
<accession>A0A9J6BJ37</accession>
<gene>
    <name evidence="3" type="ORF">PVAND_000025</name>
</gene>
<sequence>MNFKILLLLLIPIVFCQEYYHNKNVSSNYSPYQSTIELNIPAVYQFDDVMRHYRSDIRKREPQFLGFDIQDDNIEIDMEIAVPFLSVPTKKSLKRKHFANVNVAAMILAGIVASVGGILGGATRFIRGENFFNGKPWFRTGNKKKTKRDIHEINKIGHEDFMMTTLSNIDDALLQIDFDIYECAQRYVCCHVKNSLMNIEENRATNIDRVIVNIINSKWTTNMIADTIWSKAIEAGREGKSCTSSFNKCMPENMEMFVTKIQKYAKPKKK</sequence>
<feature type="transmembrane region" description="Helical" evidence="1">
    <location>
        <begin position="103"/>
        <end position="126"/>
    </location>
</feature>
<reference evidence="3" key="1">
    <citation type="submission" date="2021-03" db="EMBL/GenBank/DDBJ databases">
        <title>Chromosome level genome of the anhydrobiotic midge Polypedilum vanderplanki.</title>
        <authorList>
            <person name="Yoshida Y."/>
            <person name="Kikawada T."/>
            <person name="Gusev O."/>
        </authorList>
    </citation>
    <scope>NUCLEOTIDE SEQUENCE</scope>
    <source>
        <strain evidence="3">NIAS01</strain>
        <tissue evidence="3">Whole body or cell culture</tissue>
    </source>
</reference>
<evidence type="ECO:0000256" key="1">
    <source>
        <dbReference type="SAM" id="Phobius"/>
    </source>
</evidence>
<dbReference type="AlphaFoldDB" id="A0A9J6BJ37"/>
<dbReference type="Proteomes" id="UP001107558">
    <property type="component" value="Chromosome 3"/>
</dbReference>
<evidence type="ECO:0000313" key="3">
    <source>
        <dbReference type="EMBL" id="KAG5669730.1"/>
    </source>
</evidence>
<evidence type="ECO:0000313" key="4">
    <source>
        <dbReference type="Proteomes" id="UP001107558"/>
    </source>
</evidence>
<keyword evidence="1" id="KW-1133">Transmembrane helix</keyword>
<comment type="caution">
    <text evidence="3">The sequence shown here is derived from an EMBL/GenBank/DDBJ whole genome shotgun (WGS) entry which is preliminary data.</text>
</comment>
<name>A0A9J6BJ37_POLVA</name>
<evidence type="ECO:0000256" key="2">
    <source>
        <dbReference type="SAM" id="SignalP"/>
    </source>
</evidence>
<keyword evidence="4" id="KW-1185">Reference proteome</keyword>
<protein>
    <submittedName>
        <fullName evidence="3">Uncharacterized protein</fullName>
    </submittedName>
</protein>
<keyword evidence="1" id="KW-0472">Membrane</keyword>
<keyword evidence="2" id="KW-0732">Signal</keyword>
<dbReference type="EMBL" id="JADBJN010000003">
    <property type="protein sequence ID" value="KAG5669730.1"/>
    <property type="molecule type" value="Genomic_DNA"/>
</dbReference>
<keyword evidence="1" id="KW-0812">Transmembrane</keyword>
<proteinExistence type="predicted"/>
<organism evidence="3 4">
    <name type="scientific">Polypedilum vanderplanki</name>
    <name type="common">Sleeping chironomid midge</name>
    <dbReference type="NCBI Taxonomy" id="319348"/>
    <lineage>
        <taxon>Eukaryota</taxon>
        <taxon>Metazoa</taxon>
        <taxon>Ecdysozoa</taxon>
        <taxon>Arthropoda</taxon>
        <taxon>Hexapoda</taxon>
        <taxon>Insecta</taxon>
        <taxon>Pterygota</taxon>
        <taxon>Neoptera</taxon>
        <taxon>Endopterygota</taxon>
        <taxon>Diptera</taxon>
        <taxon>Nematocera</taxon>
        <taxon>Chironomoidea</taxon>
        <taxon>Chironomidae</taxon>
        <taxon>Chironominae</taxon>
        <taxon>Polypedilum</taxon>
        <taxon>Polypedilum</taxon>
    </lineage>
</organism>
<feature type="chain" id="PRO_5039892626" evidence="2">
    <location>
        <begin position="17"/>
        <end position="270"/>
    </location>
</feature>